<dbReference type="SUPFAM" id="SSF47384">
    <property type="entry name" value="Homodimeric domain of signal transducing histidine kinase"/>
    <property type="match status" value="1"/>
</dbReference>
<dbReference type="EMBL" id="BOPF01000017">
    <property type="protein sequence ID" value="GIJ47730.1"/>
    <property type="molecule type" value="Genomic_DNA"/>
</dbReference>
<dbReference type="SUPFAM" id="SSF158472">
    <property type="entry name" value="HAMP domain-like"/>
    <property type="match status" value="1"/>
</dbReference>
<feature type="domain" description="HAMP" evidence="13">
    <location>
        <begin position="179"/>
        <end position="232"/>
    </location>
</feature>
<dbReference type="Gene3D" id="6.10.340.10">
    <property type="match status" value="1"/>
</dbReference>
<dbReference type="CDD" id="cd06225">
    <property type="entry name" value="HAMP"/>
    <property type="match status" value="1"/>
</dbReference>
<dbReference type="CDD" id="cd00075">
    <property type="entry name" value="HATPase"/>
    <property type="match status" value="1"/>
</dbReference>
<dbReference type="Pfam" id="PF00672">
    <property type="entry name" value="HAMP"/>
    <property type="match status" value="1"/>
</dbReference>
<dbReference type="InterPro" id="IPR003661">
    <property type="entry name" value="HisK_dim/P_dom"/>
</dbReference>
<keyword evidence="9" id="KW-0902">Two-component regulatory system</keyword>
<evidence type="ECO:0000256" key="10">
    <source>
        <dbReference type="ARBA" id="ARBA00023136"/>
    </source>
</evidence>
<gene>
    <name evidence="14" type="ORF">Val02_46160</name>
</gene>
<dbReference type="EC" id="2.7.13.3" evidence="3"/>
<keyword evidence="8 11" id="KW-1133">Transmembrane helix</keyword>
<evidence type="ECO:0000256" key="8">
    <source>
        <dbReference type="ARBA" id="ARBA00022989"/>
    </source>
</evidence>
<dbReference type="AlphaFoldDB" id="A0A8J3YPP3"/>
<evidence type="ECO:0000256" key="9">
    <source>
        <dbReference type="ARBA" id="ARBA00023012"/>
    </source>
</evidence>
<keyword evidence="5" id="KW-0808">Transferase</keyword>
<dbReference type="PROSITE" id="PS50885">
    <property type="entry name" value="HAMP"/>
    <property type="match status" value="1"/>
</dbReference>
<evidence type="ECO:0000256" key="2">
    <source>
        <dbReference type="ARBA" id="ARBA00004236"/>
    </source>
</evidence>
<feature type="transmembrane region" description="Helical" evidence="11">
    <location>
        <begin position="154"/>
        <end position="175"/>
    </location>
</feature>
<keyword evidence="15" id="KW-1185">Reference proteome</keyword>
<organism evidence="14 15">
    <name type="scientific">Virgisporangium aliadipatigenens</name>
    <dbReference type="NCBI Taxonomy" id="741659"/>
    <lineage>
        <taxon>Bacteria</taxon>
        <taxon>Bacillati</taxon>
        <taxon>Actinomycetota</taxon>
        <taxon>Actinomycetes</taxon>
        <taxon>Micromonosporales</taxon>
        <taxon>Micromonosporaceae</taxon>
        <taxon>Virgisporangium</taxon>
    </lineage>
</organism>
<comment type="catalytic activity">
    <reaction evidence="1">
        <text>ATP + protein L-histidine = ADP + protein N-phospho-L-histidine.</text>
        <dbReference type="EC" id="2.7.13.3"/>
    </reaction>
</comment>
<feature type="domain" description="Histidine kinase" evidence="12">
    <location>
        <begin position="240"/>
        <end position="448"/>
    </location>
</feature>
<name>A0A8J3YPP3_9ACTN</name>
<keyword evidence="10 11" id="KW-0472">Membrane</keyword>
<dbReference type="Pfam" id="PF02518">
    <property type="entry name" value="HATPase_c"/>
    <property type="match status" value="1"/>
</dbReference>
<dbReference type="PROSITE" id="PS50109">
    <property type="entry name" value="HIS_KIN"/>
    <property type="match status" value="1"/>
</dbReference>
<evidence type="ECO:0000259" key="12">
    <source>
        <dbReference type="PROSITE" id="PS50109"/>
    </source>
</evidence>
<dbReference type="InterPro" id="IPR003660">
    <property type="entry name" value="HAMP_dom"/>
</dbReference>
<protein>
    <recommendedName>
        <fullName evidence="3">histidine kinase</fullName>
        <ecNumber evidence="3">2.7.13.3</ecNumber>
    </recommendedName>
</protein>
<reference evidence="14" key="1">
    <citation type="submission" date="2021-01" db="EMBL/GenBank/DDBJ databases">
        <title>Whole genome shotgun sequence of Virgisporangium aliadipatigenens NBRC 105644.</title>
        <authorList>
            <person name="Komaki H."/>
            <person name="Tamura T."/>
        </authorList>
    </citation>
    <scope>NUCLEOTIDE SEQUENCE</scope>
    <source>
        <strain evidence="14">NBRC 105644</strain>
    </source>
</reference>
<dbReference type="GO" id="GO:0005886">
    <property type="term" value="C:plasma membrane"/>
    <property type="evidence" value="ECO:0007669"/>
    <property type="project" value="UniProtKB-SubCell"/>
</dbReference>
<evidence type="ECO:0000256" key="5">
    <source>
        <dbReference type="ARBA" id="ARBA00022679"/>
    </source>
</evidence>
<proteinExistence type="predicted"/>
<dbReference type="PRINTS" id="PR00344">
    <property type="entry name" value="BCTRLSENSOR"/>
</dbReference>
<dbReference type="InterPro" id="IPR050428">
    <property type="entry name" value="TCS_sensor_his_kinase"/>
</dbReference>
<dbReference type="Gene3D" id="3.30.565.10">
    <property type="entry name" value="Histidine kinase-like ATPase, C-terminal domain"/>
    <property type="match status" value="1"/>
</dbReference>
<dbReference type="InterPro" id="IPR005467">
    <property type="entry name" value="His_kinase_dom"/>
</dbReference>
<dbReference type="SMART" id="SM00304">
    <property type="entry name" value="HAMP"/>
    <property type="match status" value="1"/>
</dbReference>
<dbReference type="InterPro" id="IPR036890">
    <property type="entry name" value="HATPase_C_sf"/>
</dbReference>
<dbReference type="CDD" id="cd00082">
    <property type="entry name" value="HisKA"/>
    <property type="match status" value="1"/>
</dbReference>
<dbReference type="InterPro" id="IPR004358">
    <property type="entry name" value="Sig_transdc_His_kin-like_C"/>
</dbReference>
<dbReference type="InterPro" id="IPR036097">
    <property type="entry name" value="HisK_dim/P_sf"/>
</dbReference>
<sequence>MRRWWRRRSLRGRLILIGTGGLAVGFLVSGLLLFAVLGVVLRSTVDNGARATAEEVARGHTAGDLPDPVPASGGQVVQIVDPQHRVLNASIGADRLVPMLRKDELASARAGKRMYVPGARVSADGEMRVVAVQAGSDTVLVAQPTADVTKGAHVLRIMLLIVYPLLVAFMAVLAWRVVGAALRPVDELRAGADSITGAGLTDRLPVPEASDEIHRLAVTLNGMLDRLAAVRARQRAFVADAAHELRSPIAAMRTELEVAQRHGVPEELVPDLLADVERLGRLVDDLLLLARADDAHAAAPLAREPVDLRHLLADAAERCRNARVPVKVVPGTDPLWTVGDRDALLRVAGNLVDNAVRHASATVTLAGLSVGGEAVLEVTDDGPGIPDADRERVFDRFTRLDDARARDAGGSGLGLAIVRELVRRHGGTVILEDAEPGVRAVVRLRRSI</sequence>
<keyword evidence="6 11" id="KW-0812">Transmembrane</keyword>
<evidence type="ECO:0000256" key="7">
    <source>
        <dbReference type="ARBA" id="ARBA00022777"/>
    </source>
</evidence>
<feature type="transmembrane region" description="Helical" evidence="11">
    <location>
        <begin position="12"/>
        <end position="41"/>
    </location>
</feature>
<dbReference type="InterPro" id="IPR003594">
    <property type="entry name" value="HATPase_dom"/>
</dbReference>
<dbReference type="PANTHER" id="PTHR45436:SF5">
    <property type="entry name" value="SENSOR HISTIDINE KINASE TRCS"/>
    <property type="match status" value="1"/>
</dbReference>
<dbReference type="SUPFAM" id="SSF55874">
    <property type="entry name" value="ATPase domain of HSP90 chaperone/DNA topoisomerase II/histidine kinase"/>
    <property type="match status" value="1"/>
</dbReference>
<dbReference type="Proteomes" id="UP000619260">
    <property type="component" value="Unassembled WGS sequence"/>
</dbReference>
<evidence type="ECO:0000313" key="15">
    <source>
        <dbReference type="Proteomes" id="UP000619260"/>
    </source>
</evidence>
<evidence type="ECO:0000256" key="3">
    <source>
        <dbReference type="ARBA" id="ARBA00012438"/>
    </source>
</evidence>
<evidence type="ECO:0000256" key="1">
    <source>
        <dbReference type="ARBA" id="ARBA00000085"/>
    </source>
</evidence>
<dbReference type="Gene3D" id="1.10.287.130">
    <property type="match status" value="1"/>
</dbReference>
<evidence type="ECO:0000259" key="13">
    <source>
        <dbReference type="PROSITE" id="PS50885"/>
    </source>
</evidence>
<evidence type="ECO:0000256" key="6">
    <source>
        <dbReference type="ARBA" id="ARBA00022692"/>
    </source>
</evidence>
<dbReference type="Pfam" id="PF00512">
    <property type="entry name" value="HisKA"/>
    <property type="match status" value="1"/>
</dbReference>
<evidence type="ECO:0000256" key="11">
    <source>
        <dbReference type="SAM" id="Phobius"/>
    </source>
</evidence>
<dbReference type="PANTHER" id="PTHR45436">
    <property type="entry name" value="SENSOR HISTIDINE KINASE YKOH"/>
    <property type="match status" value="1"/>
</dbReference>
<comment type="subcellular location">
    <subcellularLocation>
        <location evidence="2">Cell membrane</location>
    </subcellularLocation>
</comment>
<accession>A0A8J3YPP3</accession>
<keyword evidence="4" id="KW-0597">Phosphoprotein</keyword>
<evidence type="ECO:0000313" key="14">
    <source>
        <dbReference type="EMBL" id="GIJ47730.1"/>
    </source>
</evidence>
<dbReference type="SMART" id="SM00387">
    <property type="entry name" value="HATPase_c"/>
    <property type="match status" value="1"/>
</dbReference>
<keyword evidence="7 14" id="KW-0418">Kinase</keyword>
<dbReference type="SMART" id="SM00388">
    <property type="entry name" value="HisKA"/>
    <property type="match status" value="1"/>
</dbReference>
<dbReference type="GO" id="GO:0000155">
    <property type="term" value="F:phosphorelay sensor kinase activity"/>
    <property type="evidence" value="ECO:0007669"/>
    <property type="project" value="InterPro"/>
</dbReference>
<comment type="caution">
    <text evidence="14">The sequence shown here is derived from an EMBL/GenBank/DDBJ whole genome shotgun (WGS) entry which is preliminary data.</text>
</comment>
<evidence type="ECO:0000256" key="4">
    <source>
        <dbReference type="ARBA" id="ARBA00022553"/>
    </source>
</evidence>